<dbReference type="EMBL" id="VBOV01000078">
    <property type="protein sequence ID" value="TMQ60504.1"/>
    <property type="molecule type" value="Genomic_DNA"/>
</dbReference>
<feature type="region of interest" description="Disordered" evidence="1">
    <location>
        <begin position="1"/>
        <end position="67"/>
    </location>
</feature>
<evidence type="ECO:0000256" key="1">
    <source>
        <dbReference type="SAM" id="MobiDB-lite"/>
    </source>
</evidence>
<protein>
    <recommendedName>
        <fullName evidence="6">DUF4169 family protein</fullName>
    </recommendedName>
</protein>
<sequence length="67" mass="7014">MAGRGNPSFLKNQKAKRRAEKATEKRAARQARNAEKAAAKAAKAAGIISPESEPSDLDASAPPPAEE</sequence>
<evidence type="ECO:0000313" key="3">
    <source>
        <dbReference type="EMBL" id="TMQ60504.1"/>
    </source>
</evidence>
<feature type="compositionally biased region" description="Basic and acidic residues" evidence="1">
    <location>
        <begin position="20"/>
        <end position="38"/>
    </location>
</feature>
<name>A0A538SFI7_UNCEI</name>
<dbReference type="AlphaFoldDB" id="A0A538SFI7"/>
<comment type="caution">
    <text evidence="2">The sequence shown here is derived from an EMBL/GenBank/DDBJ whole genome shotgun (WGS) entry which is preliminary data.</text>
</comment>
<dbReference type="EMBL" id="VBOR01000041">
    <property type="protein sequence ID" value="TMQ50142.1"/>
    <property type="molecule type" value="Genomic_DNA"/>
</dbReference>
<accession>A0A538SFI7</accession>
<dbReference type="Proteomes" id="UP000316292">
    <property type="component" value="Unassembled WGS sequence"/>
</dbReference>
<evidence type="ECO:0000313" key="4">
    <source>
        <dbReference type="Proteomes" id="UP000316292"/>
    </source>
</evidence>
<dbReference type="Proteomes" id="UP000320913">
    <property type="component" value="Unassembled WGS sequence"/>
</dbReference>
<reference evidence="4 5" key="1">
    <citation type="journal article" date="2019" name="Nat. Microbiol.">
        <title>Mediterranean grassland soil C-N compound turnover is dependent on rainfall and depth, and is mediated by genomically divergent microorganisms.</title>
        <authorList>
            <person name="Diamond S."/>
            <person name="Andeer P.F."/>
            <person name="Li Z."/>
            <person name="Crits-Christoph A."/>
            <person name="Burstein D."/>
            <person name="Anantharaman K."/>
            <person name="Lane K.R."/>
            <person name="Thomas B.C."/>
            <person name="Pan C."/>
            <person name="Northen T.R."/>
            <person name="Banfield J.F."/>
        </authorList>
    </citation>
    <scope>NUCLEOTIDE SEQUENCE [LARGE SCALE GENOMIC DNA]</scope>
    <source>
        <strain evidence="2">WS_1</strain>
        <strain evidence="3">WS_5</strain>
    </source>
</reference>
<evidence type="ECO:0000313" key="2">
    <source>
        <dbReference type="EMBL" id="TMQ50142.1"/>
    </source>
</evidence>
<evidence type="ECO:0008006" key="6">
    <source>
        <dbReference type="Google" id="ProtNLM"/>
    </source>
</evidence>
<evidence type="ECO:0000313" key="5">
    <source>
        <dbReference type="Proteomes" id="UP000320913"/>
    </source>
</evidence>
<gene>
    <name evidence="2" type="ORF">E6K71_03120</name>
    <name evidence="3" type="ORF">E6K75_02865</name>
</gene>
<proteinExistence type="predicted"/>
<organism evidence="2 4">
    <name type="scientific">Eiseniibacteriota bacterium</name>
    <dbReference type="NCBI Taxonomy" id="2212470"/>
    <lineage>
        <taxon>Bacteria</taxon>
        <taxon>Candidatus Eiseniibacteriota</taxon>
    </lineage>
</organism>